<dbReference type="AlphaFoldDB" id="A0ABD2AH15"/>
<sequence>MLKFQIVNCNREFIRNLPNDMKPKLARETPNYPVYGNYMPPLLGHYYSNHRLYHWMLINEHIA</sequence>
<accession>A0ABD2AH15</accession>
<name>A0ABD2AH15_VESMC</name>
<dbReference type="Proteomes" id="UP001607303">
    <property type="component" value="Unassembled WGS sequence"/>
</dbReference>
<proteinExistence type="predicted"/>
<keyword evidence="2" id="KW-1185">Reference proteome</keyword>
<gene>
    <name evidence="1" type="ORF">V1477_021045</name>
</gene>
<evidence type="ECO:0000313" key="2">
    <source>
        <dbReference type="Proteomes" id="UP001607303"/>
    </source>
</evidence>
<protein>
    <submittedName>
        <fullName evidence="1">Uncharacterized protein</fullName>
    </submittedName>
</protein>
<evidence type="ECO:0000313" key="1">
    <source>
        <dbReference type="EMBL" id="KAL2719898.1"/>
    </source>
</evidence>
<organism evidence="1 2">
    <name type="scientific">Vespula maculifrons</name>
    <name type="common">Eastern yellow jacket</name>
    <name type="synonym">Wasp</name>
    <dbReference type="NCBI Taxonomy" id="7453"/>
    <lineage>
        <taxon>Eukaryota</taxon>
        <taxon>Metazoa</taxon>
        <taxon>Ecdysozoa</taxon>
        <taxon>Arthropoda</taxon>
        <taxon>Hexapoda</taxon>
        <taxon>Insecta</taxon>
        <taxon>Pterygota</taxon>
        <taxon>Neoptera</taxon>
        <taxon>Endopterygota</taxon>
        <taxon>Hymenoptera</taxon>
        <taxon>Apocrita</taxon>
        <taxon>Aculeata</taxon>
        <taxon>Vespoidea</taxon>
        <taxon>Vespidae</taxon>
        <taxon>Vespinae</taxon>
        <taxon>Vespula</taxon>
    </lineage>
</organism>
<reference evidence="1 2" key="1">
    <citation type="journal article" date="2024" name="Ann. Entomol. Soc. Am.">
        <title>Genomic analyses of the southern and eastern yellowjacket wasps (Hymenoptera: Vespidae) reveal evolutionary signatures of social life.</title>
        <authorList>
            <person name="Catto M.A."/>
            <person name="Caine P.B."/>
            <person name="Orr S.E."/>
            <person name="Hunt B.G."/>
            <person name="Goodisman M.A.D."/>
        </authorList>
    </citation>
    <scope>NUCLEOTIDE SEQUENCE [LARGE SCALE GENOMIC DNA]</scope>
    <source>
        <strain evidence="1">232</strain>
        <tissue evidence="1">Head and thorax</tissue>
    </source>
</reference>
<dbReference type="EMBL" id="JAYRBN010000117">
    <property type="protein sequence ID" value="KAL2719898.1"/>
    <property type="molecule type" value="Genomic_DNA"/>
</dbReference>
<comment type="caution">
    <text evidence="1">The sequence shown here is derived from an EMBL/GenBank/DDBJ whole genome shotgun (WGS) entry which is preliminary data.</text>
</comment>